<protein>
    <recommendedName>
        <fullName evidence="3 6">peptidylprolyl isomerase</fullName>
        <ecNumber evidence="3 6">5.2.1.8</ecNumber>
    </recommendedName>
</protein>
<dbReference type="PANTHER" id="PTHR43811:SF19">
    <property type="entry name" value="39 KDA FK506-BINDING NUCLEAR PROTEIN"/>
    <property type="match status" value="1"/>
</dbReference>
<comment type="similarity">
    <text evidence="2">Belongs to the FKBP-type PPIase family.</text>
</comment>
<evidence type="ECO:0000256" key="1">
    <source>
        <dbReference type="ARBA" id="ARBA00000971"/>
    </source>
</evidence>
<evidence type="ECO:0000256" key="3">
    <source>
        <dbReference type="ARBA" id="ARBA00013194"/>
    </source>
</evidence>
<keyword evidence="10" id="KW-1185">Reference proteome</keyword>
<dbReference type="SUPFAM" id="SSF54534">
    <property type="entry name" value="FKBP-like"/>
    <property type="match status" value="3"/>
</dbReference>
<evidence type="ECO:0000313" key="9">
    <source>
        <dbReference type="EMBL" id="ACT57769.1"/>
    </source>
</evidence>
<sequence length="433" mass="47118">MLKRFILSLLAVCFVAACSDTQSSEISLTDPFATALPWDESRSDIIKTESGLQYIVLKSGDKDGINPLPTDQVVVHYDGRLAEGGKKFDSSYDRGSPATFPAGGLIPGWVEALQLMTPGDEWMVFIPSDLGYGQHGAGGDIPPNADLVFRVSLEDVIEGPKPIKVDETIWSKYAQWPTDSDEVVKTDTGLQYIILKSGDENGISPTPSDQVVAHYDGRLATNGQKFDSSFDRGEPAVFPAGGLIPGWVEALQLMKPGDEWMLYVPADLAYGEDGAGGAIPPNTDLMFMLHLKDVRVTPKSDEAAWAKYSDWPSDAEEVIKTESGLQYVILESGDPDGVSPRPQDMVDVHYEGRLASDGSMFDSSFQRGESAQFPAGRLIPGWVEGLQLMKPGDRWMMYIPYELAYGEAGRPPVIPAKADLMFEVALGGVQRAD</sequence>
<dbReference type="OrthoDB" id="9812109at2"/>
<dbReference type="Proteomes" id="UP000002745">
    <property type="component" value="Chromosome"/>
</dbReference>
<dbReference type="eggNOG" id="COG0545">
    <property type="taxonomic scope" value="Bacteria"/>
</dbReference>
<feature type="signal peptide" evidence="7">
    <location>
        <begin position="1"/>
        <end position="19"/>
    </location>
</feature>
<dbReference type="InterPro" id="IPR001179">
    <property type="entry name" value="PPIase_FKBP_dom"/>
</dbReference>
<keyword evidence="7" id="KW-0732">Signal</keyword>
<dbReference type="Gene3D" id="3.10.50.40">
    <property type="match status" value="3"/>
</dbReference>
<evidence type="ECO:0000256" key="4">
    <source>
        <dbReference type="ARBA" id="ARBA00023110"/>
    </source>
</evidence>
<comment type="catalytic activity">
    <reaction evidence="1 6">
        <text>[protein]-peptidylproline (omega=180) = [protein]-peptidylproline (omega=0)</text>
        <dbReference type="Rhea" id="RHEA:16237"/>
        <dbReference type="Rhea" id="RHEA-COMP:10747"/>
        <dbReference type="Rhea" id="RHEA-COMP:10748"/>
        <dbReference type="ChEBI" id="CHEBI:83833"/>
        <dbReference type="ChEBI" id="CHEBI:83834"/>
        <dbReference type="EC" id="5.2.1.8"/>
    </reaction>
</comment>
<feature type="chain" id="PRO_5002971390" description="peptidylprolyl isomerase" evidence="7">
    <location>
        <begin position="20"/>
        <end position="433"/>
    </location>
</feature>
<dbReference type="PROSITE" id="PS50059">
    <property type="entry name" value="FKBP_PPIASE"/>
    <property type="match status" value="3"/>
</dbReference>
<gene>
    <name evidence="9" type="ordered locus">Hbal_0067</name>
</gene>
<dbReference type="KEGG" id="hba:Hbal_0067"/>
<keyword evidence="4 6" id="KW-0697">Rotamase</keyword>
<dbReference type="InterPro" id="IPR046357">
    <property type="entry name" value="PPIase_dom_sf"/>
</dbReference>
<keyword evidence="5 6" id="KW-0413">Isomerase</keyword>
<name>C6XKH1_HIRBI</name>
<feature type="domain" description="PPIase FKBP-type" evidence="8">
    <location>
        <begin position="208"/>
        <end position="295"/>
    </location>
</feature>
<evidence type="ECO:0000256" key="7">
    <source>
        <dbReference type="SAM" id="SignalP"/>
    </source>
</evidence>
<feature type="domain" description="PPIase FKBP-type" evidence="8">
    <location>
        <begin position="70"/>
        <end position="157"/>
    </location>
</feature>
<feature type="domain" description="PPIase FKBP-type" evidence="8">
    <location>
        <begin position="343"/>
        <end position="430"/>
    </location>
</feature>
<evidence type="ECO:0000256" key="5">
    <source>
        <dbReference type="ARBA" id="ARBA00023235"/>
    </source>
</evidence>
<dbReference type="EMBL" id="CP001678">
    <property type="protein sequence ID" value="ACT57769.1"/>
    <property type="molecule type" value="Genomic_DNA"/>
</dbReference>
<evidence type="ECO:0000313" key="10">
    <source>
        <dbReference type="Proteomes" id="UP000002745"/>
    </source>
</evidence>
<accession>C6XKH1</accession>
<evidence type="ECO:0000256" key="2">
    <source>
        <dbReference type="ARBA" id="ARBA00006577"/>
    </source>
</evidence>
<evidence type="ECO:0000256" key="6">
    <source>
        <dbReference type="PROSITE-ProRule" id="PRU00277"/>
    </source>
</evidence>
<dbReference type="STRING" id="582402.Hbal_0067"/>
<dbReference type="GO" id="GO:0003755">
    <property type="term" value="F:peptidyl-prolyl cis-trans isomerase activity"/>
    <property type="evidence" value="ECO:0007669"/>
    <property type="project" value="UniProtKB-KW"/>
</dbReference>
<reference evidence="10" key="1">
    <citation type="journal article" date="2011" name="J. Bacteriol.">
        <title>Genome sequences of eight morphologically diverse alphaproteobacteria.</title>
        <authorList>
            <consortium name="US DOE Joint Genome Institute"/>
            <person name="Brown P.J."/>
            <person name="Kysela D.T."/>
            <person name="Buechlein A."/>
            <person name="Hemmerich C."/>
            <person name="Brun Y.V."/>
        </authorList>
    </citation>
    <scope>NUCLEOTIDE SEQUENCE [LARGE SCALE GENOMIC DNA]</scope>
    <source>
        <strain evidence="10">ATCC 49814 / DSM 5838 / IFAM 1418</strain>
    </source>
</reference>
<dbReference type="Pfam" id="PF00254">
    <property type="entry name" value="FKBP_C"/>
    <property type="match status" value="3"/>
</dbReference>
<dbReference type="EC" id="5.2.1.8" evidence="3 6"/>
<dbReference type="RefSeq" id="WP_012777927.1">
    <property type="nucleotide sequence ID" value="NC_012982.1"/>
</dbReference>
<dbReference type="PROSITE" id="PS51257">
    <property type="entry name" value="PROKAR_LIPOPROTEIN"/>
    <property type="match status" value="1"/>
</dbReference>
<dbReference type="AlphaFoldDB" id="C6XKH1"/>
<dbReference type="HOGENOM" id="CLU_632789_0_0_5"/>
<evidence type="ECO:0000259" key="8">
    <source>
        <dbReference type="PROSITE" id="PS50059"/>
    </source>
</evidence>
<proteinExistence type="inferred from homology"/>
<organism evidence="9 10">
    <name type="scientific">Hirschia baltica (strain ATCC 49814 / DSM 5838 / IFAM 1418)</name>
    <dbReference type="NCBI Taxonomy" id="582402"/>
    <lineage>
        <taxon>Bacteria</taxon>
        <taxon>Pseudomonadati</taxon>
        <taxon>Pseudomonadota</taxon>
        <taxon>Alphaproteobacteria</taxon>
        <taxon>Hyphomonadales</taxon>
        <taxon>Hyphomonadaceae</taxon>
        <taxon>Hirschia</taxon>
    </lineage>
</organism>
<dbReference type="PANTHER" id="PTHR43811">
    <property type="entry name" value="FKBP-TYPE PEPTIDYL-PROLYL CIS-TRANS ISOMERASE FKPA"/>
    <property type="match status" value="1"/>
</dbReference>